<proteinExistence type="inferred from homology"/>
<dbReference type="RefSeq" id="WP_201682149.1">
    <property type="nucleotide sequence ID" value="NZ_JAEQNA010000001.1"/>
</dbReference>
<comment type="caution">
    <text evidence="3">The sequence shown here is derived from an EMBL/GenBank/DDBJ whole genome shotgun (WGS) entry which is preliminary data.</text>
</comment>
<organism evidence="3 4">
    <name type="scientific">Ramlibacter aurantiacus</name>
    <dbReference type="NCBI Taxonomy" id="2801330"/>
    <lineage>
        <taxon>Bacteria</taxon>
        <taxon>Pseudomonadati</taxon>
        <taxon>Pseudomonadota</taxon>
        <taxon>Betaproteobacteria</taxon>
        <taxon>Burkholderiales</taxon>
        <taxon>Comamonadaceae</taxon>
        <taxon>Ramlibacter</taxon>
    </lineage>
</organism>
<dbReference type="CDD" id="cd07012">
    <property type="entry name" value="PBP2_Bug_TTT"/>
    <property type="match status" value="1"/>
</dbReference>
<evidence type="ECO:0000313" key="4">
    <source>
        <dbReference type="Proteomes" id="UP000613011"/>
    </source>
</evidence>
<reference evidence="3" key="1">
    <citation type="submission" date="2021-01" db="EMBL/GenBank/DDBJ databases">
        <title>Ramlibacter sp. strain AW1 16S ribosomal RNA gene Genome sequencing and assembly.</title>
        <authorList>
            <person name="Kang M."/>
        </authorList>
    </citation>
    <scope>NUCLEOTIDE SEQUENCE</scope>
    <source>
        <strain evidence="3">AW1</strain>
    </source>
</reference>
<dbReference type="PIRSF" id="PIRSF017082">
    <property type="entry name" value="YflP"/>
    <property type="match status" value="1"/>
</dbReference>
<dbReference type="Pfam" id="PF03401">
    <property type="entry name" value="TctC"/>
    <property type="match status" value="1"/>
</dbReference>
<dbReference type="Gene3D" id="3.40.190.150">
    <property type="entry name" value="Bordetella uptake gene, domain 1"/>
    <property type="match status" value="1"/>
</dbReference>
<protein>
    <submittedName>
        <fullName evidence="3">Tripartite tricarboxylate transporter substrate binding protein</fullName>
    </submittedName>
</protein>
<dbReference type="EMBL" id="JAEQNA010000001">
    <property type="protein sequence ID" value="MBL0419094.1"/>
    <property type="molecule type" value="Genomic_DNA"/>
</dbReference>
<comment type="similarity">
    <text evidence="1">Belongs to the UPF0065 (bug) family.</text>
</comment>
<dbReference type="SUPFAM" id="SSF53850">
    <property type="entry name" value="Periplasmic binding protein-like II"/>
    <property type="match status" value="1"/>
</dbReference>
<keyword evidence="4" id="KW-1185">Reference proteome</keyword>
<dbReference type="Proteomes" id="UP000613011">
    <property type="component" value="Unassembled WGS sequence"/>
</dbReference>
<keyword evidence="2" id="KW-0732">Signal</keyword>
<sequence>MRQAPLLLPRRTLLLAAALAPLAGWTSENWPTRPVRVIVPTFPGSPPDVAVRALADQVEKRLGQAIVVENKGGAQGTIGLGELARAEPDGYTFGLLNLQSTATPALRKTPYDLRTSFTPVTQLTTEAPVLIVSNKLPAKDMKSLVEHIRSHPGQLSYGSAGSGSPSHLGMELLLREIGGKVTHIPYKGAAAAGTDVAGGQIEMALVASAVARQLLQGSRVRAIAVSSDKRLRSMPEVPTLAEAGFPQIDLRGWVGLVGPAGLPPAIVNKMQAAVAAALESPAVQARLDTTGATAAPSRPEAFAAFVAQEAQRWQRVVADAKIQFD</sequence>
<dbReference type="InterPro" id="IPR042100">
    <property type="entry name" value="Bug_dom1"/>
</dbReference>
<dbReference type="PANTHER" id="PTHR42928:SF5">
    <property type="entry name" value="BLR1237 PROTEIN"/>
    <property type="match status" value="1"/>
</dbReference>
<evidence type="ECO:0000313" key="3">
    <source>
        <dbReference type="EMBL" id="MBL0419094.1"/>
    </source>
</evidence>
<dbReference type="AlphaFoldDB" id="A0A936ZCI5"/>
<evidence type="ECO:0000256" key="2">
    <source>
        <dbReference type="SAM" id="SignalP"/>
    </source>
</evidence>
<accession>A0A936ZCI5</accession>
<evidence type="ECO:0000256" key="1">
    <source>
        <dbReference type="ARBA" id="ARBA00006987"/>
    </source>
</evidence>
<dbReference type="Gene3D" id="3.40.190.10">
    <property type="entry name" value="Periplasmic binding protein-like II"/>
    <property type="match status" value="1"/>
</dbReference>
<feature type="signal peptide" evidence="2">
    <location>
        <begin position="1"/>
        <end position="23"/>
    </location>
</feature>
<gene>
    <name evidence="3" type="ORF">JI739_01920</name>
</gene>
<name>A0A936ZCI5_9BURK</name>
<feature type="chain" id="PRO_5037220739" evidence="2">
    <location>
        <begin position="24"/>
        <end position="325"/>
    </location>
</feature>
<dbReference type="PANTHER" id="PTHR42928">
    <property type="entry name" value="TRICARBOXYLATE-BINDING PROTEIN"/>
    <property type="match status" value="1"/>
</dbReference>
<dbReference type="InterPro" id="IPR005064">
    <property type="entry name" value="BUG"/>
</dbReference>